<reference evidence="3" key="1">
    <citation type="submission" date="2020-05" db="EMBL/GenBank/DDBJ databases">
        <title>WGS assembly of Panicum virgatum.</title>
        <authorList>
            <person name="Lovell J.T."/>
            <person name="Jenkins J."/>
            <person name="Shu S."/>
            <person name="Juenger T.E."/>
            <person name="Schmutz J."/>
        </authorList>
    </citation>
    <scope>NUCLEOTIDE SEQUENCE</scope>
    <source>
        <strain evidence="3">AP13</strain>
    </source>
</reference>
<dbReference type="Proteomes" id="UP000823388">
    <property type="component" value="Chromosome 3K"/>
</dbReference>
<evidence type="ECO:0000256" key="1">
    <source>
        <dbReference type="SAM" id="MobiDB-lite"/>
    </source>
</evidence>
<dbReference type="PANTHER" id="PTHR47289">
    <property type="entry name" value="TRANSCRIPTION FACTOR, PUTATIVE (DUF1664)-RELATED"/>
    <property type="match status" value="1"/>
</dbReference>
<feature type="domain" description="DUF1664" evidence="2">
    <location>
        <begin position="88"/>
        <end position="209"/>
    </location>
</feature>
<dbReference type="PANTHER" id="PTHR47289:SF3">
    <property type="entry name" value="OS01G0112300 PROTEIN"/>
    <property type="match status" value="1"/>
</dbReference>
<feature type="compositionally biased region" description="Low complexity" evidence="1">
    <location>
        <begin position="332"/>
        <end position="350"/>
    </location>
</feature>
<feature type="region of interest" description="Disordered" evidence="1">
    <location>
        <begin position="276"/>
        <end position="355"/>
    </location>
</feature>
<comment type="caution">
    <text evidence="3">The sequence shown here is derived from an EMBL/GenBank/DDBJ whole genome shotgun (WGS) entry which is preliminary data.</text>
</comment>
<evidence type="ECO:0000259" key="2">
    <source>
        <dbReference type="Pfam" id="PF07889"/>
    </source>
</evidence>
<dbReference type="AlphaFoldDB" id="A0A8T0UNU2"/>
<dbReference type="Pfam" id="PF07889">
    <property type="entry name" value="DUF1664"/>
    <property type="match status" value="1"/>
</dbReference>
<dbReference type="EMBL" id="CM029041">
    <property type="protein sequence ID" value="KAG2623947.1"/>
    <property type="molecule type" value="Genomic_DNA"/>
</dbReference>
<sequence length="369" mass="39256">MVLGNVAIALGSGIAGSVLTSDEKIGDLLSGAFKSLKKHGKDAGDAKSGSDQHTAQLMSQVSNLKEEIQYLASRPVTVVTSATKSGPGACTLTAIVVAGVIGYAYIKWKGWKLSDMMFVTKRGLSDACNVVGSQLDQVSDTVVVTRKHLAGRIDRVHISLDETQQIIEGTRDEVAVIHGDLSAFQEDLQSVNLVVRTLESKMGRLESSQDQTVDGIHHLCEFTRKMETVQNRNVGQVSSSIPASIKHSSERIVKATCLPRPAPCLALEEISPVAKSPRAELPEVSPAAESSRAELPQVSPAAESSRAEALQEQKGVSRTWSTSREGLSLVMSTSTSTETSTNTANPTSSSRFGGLRLPGLSFFRAPALS</sequence>
<evidence type="ECO:0000313" key="3">
    <source>
        <dbReference type="EMBL" id="KAG2623947.1"/>
    </source>
</evidence>
<evidence type="ECO:0000313" key="4">
    <source>
        <dbReference type="Proteomes" id="UP000823388"/>
    </source>
</evidence>
<accession>A0A8T0UNU2</accession>
<proteinExistence type="predicted"/>
<dbReference type="OrthoDB" id="544175at2759"/>
<protein>
    <recommendedName>
        <fullName evidence="2">DUF1664 domain-containing protein</fullName>
    </recommendedName>
</protein>
<organism evidence="3 4">
    <name type="scientific">Panicum virgatum</name>
    <name type="common">Blackwell switchgrass</name>
    <dbReference type="NCBI Taxonomy" id="38727"/>
    <lineage>
        <taxon>Eukaryota</taxon>
        <taxon>Viridiplantae</taxon>
        <taxon>Streptophyta</taxon>
        <taxon>Embryophyta</taxon>
        <taxon>Tracheophyta</taxon>
        <taxon>Spermatophyta</taxon>
        <taxon>Magnoliopsida</taxon>
        <taxon>Liliopsida</taxon>
        <taxon>Poales</taxon>
        <taxon>Poaceae</taxon>
        <taxon>PACMAD clade</taxon>
        <taxon>Panicoideae</taxon>
        <taxon>Panicodae</taxon>
        <taxon>Paniceae</taxon>
        <taxon>Panicinae</taxon>
        <taxon>Panicum</taxon>
        <taxon>Panicum sect. Hiantes</taxon>
    </lineage>
</organism>
<feature type="compositionally biased region" description="Polar residues" evidence="1">
    <location>
        <begin position="314"/>
        <end position="325"/>
    </location>
</feature>
<keyword evidence="4" id="KW-1185">Reference proteome</keyword>
<name>A0A8T0UNU2_PANVG</name>
<gene>
    <name evidence="3" type="ORF">PVAP13_3KG092500</name>
</gene>
<dbReference type="InterPro" id="IPR012458">
    <property type="entry name" value="DUF1664"/>
</dbReference>